<dbReference type="GO" id="GO:0044205">
    <property type="term" value="P:'de novo' UMP biosynthetic process"/>
    <property type="evidence" value="ECO:0007669"/>
    <property type="project" value="UniProtKB-UniPathway"/>
</dbReference>
<dbReference type="EMBL" id="GL876967">
    <property type="protein sequence ID" value="KLU83403.1"/>
    <property type="molecule type" value="Genomic_DNA"/>
</dbReference>
<dbReference type="InterPro" id="IPR004721">
    <property type="entry name" value="DHOdimr"/>
</dbReference>
<dbReference type="GO" id="GO:0004151">
    <property type="term" value="F:dihydroorotase activity"/>
    <property type="evidence" value="ECO:0007669"/>
    <property type="project" value="InterPro"/>
</dbReference>
<accession>A0A0H2THM4</accession>
<reference evidence="1" key="1">
    <citation type="submission" date="2010-05" db="EMBL/GenBank/DDBJ databases">
        <title>The Genome Sequence of Magnaporthe poae strain ATCC 64411.</title>
        <authorList>
            <consortium name="The Broad Institute Genome Sequencing Platform"/>
            <consortium name="Broad Institute Genome Sequencing Center for Infectious Disease"/>
            <person name="Ma L.-J."/>
            <person name="Dead R."/>
            <person name="Young S."/>
            <person name="Zeng Q."/>
            <person name="Koehrsen M."/>
            <person name="Alvarado L."/>
            <person name="Berlin A."/>
            <person name="Chapman S.B."/>
            <person name="Chen Z."/>
            <person name="Freedman E."/>
            <person name="Gellesch M."/>
            <person name="Goldberg J."/>
            <person name="Griggs A."/>
            <person name="Gujja S."/>
            <person name="Heilman E.R."/>
            <person name="Heiman D."/>
            <person name="Hepburn T."/>
            <person name="Howarth C."/>
            <person name="Jen D."/>
            <person name="Larson L."/>
            <person name="Mehta T."/>
            <person name="Neiman D."/>
            <person name="Pearson M."/>
            <person name="Roberts A."/>
            <person name="Saif S."/>
            <person name="Shea T."/>
            <person name="Shenoy N."/>
            <person name="Sisk P."/>
            <person name="Stolte C."/>
            <person name="Sykes S."/>
            <person name="Walk T."/>
            <person name="White J."/>
            <person name="Yandava C."/>
            <person name="Haas B."/>
            <person name="Nusbaum C."/>
            <person name="Birren B."/>
        </authorList>
    </citation>
    <scope>NUCLEOTIDE SEQUENCE</scope>
    <source>
        <strain evidence="1">ATCC 64411</strain>
    </source>
</reference>
<dbReference type="SUPFAM" id="SSF51556">
    <property type="entry name" value="Metallo-dependent hydrolases"/>
    <property type="match status" value="1"/>
</dbReference>
<protein>
    <submittedName>
        <fullName evidence="1">Dihydroorotase</fullName>
    </submittedName>
</protein>
<proteinExistence type="predicted"/>
<dbReference type="InterPro" id="IPR032466">
    <property type="entry name" value="Metal_Hydrolase"/>
</dbReference>
<reference evidence="1" key="2">
    <citation type="submission" date="2011-03" db="EMBL/GenBank/DDBJ databases">
        <title>Annotation of Magnaporthe poae ATCC 64411.</title>
        <authorList>
            <person name="Ma L.-J."/>
            <person name="Dead R."/>
            <person name="Young S.K."/>
            <person name="Zeng Q."/>
            <person name="Gargeya S."/>
            <person name="Fitzgerald M."/>
            <person name="Haas B."/>
            <person name="Abouelleil A."/>
            <person name="Alvarado L."/>
            <person name="Arachchi H.M."/>
            <person name="Berlin A."/>
            <person name="Brown A."/>
            <person name="Chapman S.B."/>
            <person name="Chen Z."/>
            <person name="Dunbar C."/>
            <person name="Freedman E."/>
            <person name="Gearin G."/>
            <person name="Gellesch M."/>
            <person name="Goldberg J."/>
            <person name="Griggs A."/>
            <person name="Gujja S."/>
            <person name="Heiman D."/>
            <person name="Howarth C."/>
            <person name="Larson L."/>
            <person name="Lui A."/>
            <person name="MacDonald P.J.P."/>
            <person name="Mehta T."/>
            <person name="Montmayeur A."/>
            <person name="Murphy C."/>
            <person name="Neiman D."/>
            <person name="Pearson M."/>
            <person name="Priest M."/>
            <person name="Roberts A."/>
            <person name="Saif S."/>
            <person name="Shea T."/>
            <person name="Shenoy N."/>
            <person name="Sisk P."/>
            <person name="Stolte C."/>
            <person name="Sykes S."/>
            <person name="Yandava C."/>
            <person name="Wortman J."/>
            <person name="Nusbaum C."/>
            <person name="Birren B."/>
        </authorList>
    </citation>
    <scope>NUCLEOTIDE SEQUENCE</scope>
    <source>
        <strain evidence="1">ATCC 64411</strain>
    </source>
</reference>
<dbReference type="OrthoDB" id="1670005at2759"/>
<sequence>MRLKDIQQLELPPSADMHVHLRQDKLMELVTPEIRNGGVDTVYVMPNLQPPVTTVARALEVRSALQAIEPRVNYLMSLYLHPSVTADVVAEAAAAGVSGIK</sequence>
<dbReference type="GO" id="GO:0006207">
    <property type="term" value="P:'de novo' pyrimidine nucleobase biosynthetic process"/>
    <property type="evidence" value="ECO:0007669"/>
    <property type="project" value="TreeGrafter"/>
</dbReference>
<dbReference type="Gene3D" id="3.20.20.140">
    <property type="entry name" value="Metal-dependent hydrolases"/>
    <property type="match status" value="1"/>
</dbReference>
<dbReference type="VEuPathDB" id="FungiDB:MAPG_02463"/>
<organism evidence="1">
    <name type="scientific">Magnaporthiopsis poae (strain ATCC 64411 / 73-15)</name>
    <name type="common">Kentucky bluegrass fungus</name>
    <name type="synonym">Magnaporthe poae</name>
    <dbReference type="NCBI Taxonomy" id="644358"/>
    <lineage>
        <taxon>Eukaryota</taxon>
        <taxon>Fungi</taxon>
        <taxon>Dikarya</taxon>
        <taxon>Ascomycota</taxon>
        <taxon>Pezizomycotina</taxon>
        <taxon>Sordariomycetes</taxon>
        <taxon>Sordariomycetidae</taxon>
        <taxon>Magnaporthales</taxon>
        <taxon>Magnaporthaceae</taxon>
        <taxon>Magnaporthiopsis</taxon>
    </lineage>
</organism>
<name>A0A0H2THM4_MAGP6</name>
<dbReference type="UniPathway" id="UPA00070">
    <property type="reaction ID" value="UER00117"/>
</dbReference>
<dbReference type="AlphaFoldDB" id="A0A0H2THM4"/>
<dbReference type="PANTHER" id="PTHR43137">
    <property type="entry name" value="DIHYDROOROTASE"/>
    <property type="match status" value="1"/>
</dbReference>
<dbReference type="GO" id="GO:0005737">
    <property type="term" value="C:cytoplasm"/>
    <property type="evidence" value="ECO:0007669"/>
    <property type="project" value="TreeGrafter"/>
</dbReference>
<feature type="non-terminal residue" evidence="1">
    <location>
        <position position="101"/>
    </location>
</feature>
<gene>
    <name evidence="1" type="ORF">MAPG_02463</name>
</gene>
<evidence type="ECO:0000313" key="1">
    <source>
        <dbReference type="EMBL" id="KLU83403.1"/>
    </source>
</evidence>
<dbReference type="PANTHER" id="PTHR43137:SF1">
    <property type="entry name" value="DIHYDROOROTASE"/>
    <property type="match status" value="1"/>
</dbReference>